<dbReference type="RefSeq" id="WP_231012719.1">
    <property type="nucleotide sequence ID" value="NZ_BAAAEW010000002.1"/>
</dbReference>
<keyword evidence="2 3" id="KW-0175">Coiled coil</keyword>
<organism evidence="4 5">
    <name type="scientific">Ideonella azotifigens</name>
    <dbReference type="NCBI Taxonomy" id="513160"/>
    <lineage>
        <taxon>Bacteria</taxon>
        <taxon>Pseudomonadati</taxon>
        <taxon>Pseudomonadota</taxon>
        <taxon>Betaproteobacteria</taxon>
        <taxon>Burkholderiales</taxon>
        <taxon>Sphaerotilaceae</taxon>
        <taxon>Ideonella</taxon>
    </lineage>
</organism>
<evidence type="ECO:0000313" key="4">
    <source>
        <dbReference type="EMBL" id="GAA0740448.1"/>
    </source>
</evidence>
<evidence type="ECO:0008006" key="6">
    <source>
        <dbReference type="Google" id="ProtNLM"/>
    </source>
</evidence>
<evidence type="ECO:0000256" key="2">
    <source>
        <dbReference type="ARBA" id="ARBA00023054"/>
    </source>
</evidence>
<evidence type="ECO:0000256" key="3">
    <source>
        <dbReference type="SAM" id="Coils"/>
    </source>
</evidence>
<proteinExistence type="predicted"/>
<comment type="subcellular location">
    <subcellularLocation>
        <location evidence="1">Cell envelope</location>
    </subcellularLocation>
</comment>
<evidence type="ECO:0000256" key="1">
    <source>
        <dbReference type="ARBA" id="ARBA00004196"/>
    </source>
</evidence>
<gene>
    <name evidence="4" type="ORF">GCM10009107_02120</name>
</gene>
<evidence type="ECO:0000313" key="5">
    <source>
        <dbReference type="Proteomes" id="UP001500279"/>
    </source>
</evidence>
<dbReference type="SUPFAM" id="SSF111369">
    <property type="entry name" value="HlyD-like secretion proteins"/>
    <property type="match status" value="1"/>
</dbReference>
<dbReference type="EMBL" id="BAAAEW010000002">
    <property type="protein sequence ID" value="GAA0740448.1"/>
    <property type="molecule type" value="Genomic_DNA"/>
</dbReference>
<dbReference type="InterPro" id="IPR050465">
    <property type="entry name" value="UPF0194_transport"/>
</dbReference>
<keyword evidence="5" id="KW-1185">Reference proteome</keyword>
<dbReference type="Gene3D" id="1.10.287.470">
    <property type="entry name" value="Helix hairpin bin"/>
    <property type="match status" value="1"/>
</dbReference>
<sequence>MNDTASPLIPLLSLAHQAREARSSEELVFLLVNDSRSLLHYRQAALWLAGTGVRGLSGVVEPDRNAPYALWVQRLCAHLASQAGQGVVDRAALPAELAAEWSEWLPAQALWLPLPGTAAGGLLLASDEPVPEAALPLLQEWLHVWAHAWQALHPARRWWRSASSPEAAPRAWWRRRPVQVAAALLLLLLIPVRLSVLAPAELVAADALVVRAPLDGVVERFQVQPNQAVTQGQPLFSFDQAPIASRLDVARQALATAETEYRQAAQLALADPHAKGQLAAAMGKIEEKRAEAAFLQDQFARSRVLSPRAGIAIFDDPSEWEGRPVRTGERILRVVDPKQVEVEAWLPVGDALPLPAGAELRLYLAATPLDPVPATLRYLAHDPVQRPDGNYAYRLRAQLSEATEHRIGLKGTARLQAGWVPLGYWVLRRPLAMARQYMAL</sequence>
<protein>
    <recommendedName>
        <fullName evidence="6">HlyD family efflux transporter periplasmic adaptor subunit</fullName>
    </recommendedName>
</protein>
<feature type="coiled-coil region" evidence="3">
    <location>
        <begin position="247"/>
        <end position="298"/>
    </location>
</feature>
<dbReference type="Gene3D" id="2.40.50.100">
    <property type="match status" value="1"/>
</dbReference>
<reference evidence="5" key="1">
    <citation type="journal article" date="2019" name="Int. J. Syst. Evol. Microbiol.">
        <title>The Global Catalogue of Microorganisms (GCM) 10K type strain sequencing project: providing services to taxonomists for standard genome sequencing and annotation.</title>
        <authorList>
            <consortium name="The Broad Institute Genomics Platform"/>
            <consortium name="The Broad Institute Genome Sequencing Center for Infectious Disease"/>
            <person name="Wu L."/>
            <person name="Ma J."/>
        </authorList>
    </citation>
    <scope>NUCLEOTIDE SEQUENCE [LARGE SCALE GENOMIC DNA]</scope>
    <source>
        <strain evidence="5">JCM 15503</strain>
    </source>
</reference>
<dbReference type="Proteomes" id="UP001500279">
    <property type="component" value="Unassembled WGS sequence"/>
</dbReference>
<dbReference type="PANTHER" id="PTHR32347">
    <property type="entry name" value="EFFLUX SYSTEM COMPONENT YKNX-RELATED"/>
    <property type="match status" value="1"/>
</dbReference>
<comment type="caution">
    <text evidence="4">The sequence shown here is derived from an EMBL/GenBank/DDBJ whole genome shotgun (WGS) entry which is preliminary data.</text>
</comment>
<name>A0ABP3URM1_9BURK</name>
<accession>A0ABP3URM1</accession>